<keyword evidence="4 7" id="KW-0472">Membrane</keyword>
<dbReference type="Pfam" id="PF20684">
    <property type="entry name" value="Fung_rhodopsin"/>
    <property type="match status" value="1"/>
</dbReference>
<accession>A0A6A6BUA6</accession>
<protein>
    <recommendedName>
        <fullName evidence="8">Rhodopsin domain-containing protein</fullName>
    </recommendedName>
</protein>
<feature type="domain" description="Rhodopsin" evidence="8">
    <location>
        <begin position="8"/>
        <end position="160"/>
    </location>
</feature>
<evidence type="ECO:0000313" key="10">
    <source>
        <dbReference type="Proteomes" id="UP000799438"/>
    </source>
</evidence>
<dbReference type="InterPro" id="IPR052337">
    <property type="entry name" value="SAT4-like"/>
</dbReference>
<proteinExistence type="inferred from homology"/>
<feature type="transmembrane region" description="Helical" evidence="7">
    <location>
        <begin position="12"/>
        <end position="45"/>
    </location>
</feature>
<feature type="region of interest" description="Disordered" evidence="6">
    <location>
        <begin position="173"/>
        <end position="202"/>
    </location>
</feature>
<feature type="transmembrane region" description="Helical" evidence="7">
    <location>
        <begin position="65"/>
        <end position="87"/>
    </location>
</feature>
<evidence type="ECO:0000256" key="7">
    <source>
        <dbReference type="SAM" id="Phobius"/>
    </source>
</evidence>
<comment type="similarity">
    <text evidence="5">Belongs to the SAT4 family.</text>
</comment>
<evidence type="ECO:0000259" key="8">
    <source>
        <dbReference type="Pfam" id="PF20684"/>
    </source>
</evidence>
<organism evidence="9 10">
    <name type="scientific">Aplosporella prunicola CBS 121167</name>
    <dbReference type="NCBI Taxonomy" id="1176127"/>
    <lineage>
        <taxon>Eukaryota</taxon>
        <taxon>Fungi</taxon>
        <taxon>Dikarya</taxon>
        <taxon>Ascomycota</taxon>
        <taxon>Pezizomycotina</taxon>
        <taxon>Dothideomycetes</taxon>
        <taxon>Dothideomycetes incertae sedis</taxon>
        <taxon>Botryosphaeriales</taxon>
        <taxon>Aplosporellaceae</taxon>
        <taxon>Aplosporella</taxon>
    </lineage>
</organism>
<gene>
    <name evidence="9" type="ORF">K452DRAFT_217710</name>
</gene>
<dbReference type="AlphaFoldDB" id="A0A6A6BUA6"/>
<evidence type="ECO:0000256" key="1">
    <source>
        <dbReference type="ARBA" id="ARBA00004141"/>
    </source>
</evidence>
<dbReference type="GO" id="GO:0016020">
    <property type="term" value="C:membrane"/>
    <property type="evidence" value="ECO:0007669"/>
    <property type="project" value="UniProtKB-SubCell"/>
</dbReference>
<dbReference type="PANTHER" id="PTHR33048">
    <property type="entry name" value="PTH11-LIKE INTEGRAL MEMBRANE PROTEIN (AFU_ORTHOLOGUE AFUA_5G11245)"/>
    <property type="match status" value="1"/>
</dbReference>
<evidence type="ECO:0000256" key="2">
    <source>
        <dbReference type="ARBA" id="ARBA00022692"/>
    </source>
</evidence>
<evidence type="ECO:0000256" key="4">
    <source>
        <dbReference type="ARBA" id="ARBA00023136"/>
    </source>
</evidence>
<feature type="compositionally biased region" description="Polar residues" evidence="6">
    <location>
        <begin position="187"/>
        <end position="200"/>
    </location>
</feature>
<feature type="transmembrane region" description="Helical" evidence="7">
    <location>
        <begin position="99"/>
        <end position="119"/>
    </location>
</feature>
<evidence type="ECO:0000256" key="6">
    <source>
        <dbReference type="SAM" id="MobiDB-lite"/>
    </source>
</evidence>
<evidence type="ECO:0000256" key="5">
    <source>
        <dbReference type="ARBA" id="ARBA00038359"/>
    </source>
</evidence>
<dbReference type="GeneID" id="54293804"/>
<dbReference type="RefSeq" id="XP_033403298.1">
    <property type="nucleotide sequence ID" value="XM_033536308.1"/>
</dbReference>
<name>A0A6A6BUA6_9PEZI</name>
<evidence type="ECO:0000313" key="9">
    <source>
        <dbReference type="EMBL" id="KAF2147590.1"/>
    </source>
</evidence>
<dbReference type="PANTHER" id="PTHR33048:SF96">
    <property type="entry name" value="INTEGRAL MEMBRANE PROTEIN"/>
    <property type="match status" value="1"/>
</dbReference>
<keyword evidence="3 7" id="KW-1133">Transmembrane helix</keyword>
<dbReference type="EMBL" id="ML995474">
    <property type="protein sequence ID" value="KAF2147590.1"/>
    <property type="molecule type" value="Genomic_DNA"/>
</dbReference>
<sequence length="231" mass="25594">VLRASINRRVHVWIIWLAMAATVITGAVFFFVTLLQCMPISYFWTKAVGGSGKCLDAEIIMALTYLYGGTSALSNFTFGMLPILLVWNLNMERRLKIALVPILSMACIASSAVLVRMAYVKDFKDPDFLWATVDIAIWSDTEQGLEITAGSLATLRPLFRVAAARLGYSGSVPYPTSNRQGPKKPRQSTVWPTDNSGSDLNHSKDGMFTLLQTEVTEEDVELVRGKRLEIP</sequence>
<dbReference type="InterPro" id="IPR049326">
    <property type="entry name" value="Rhodopsin_dom_fungi"/>
</dbReference>
<feature type="non-terminal residue" evidence="9">
    <location>
        <position position="1"/>
    </location>
</feature>
<keyword evidence="2 7" id="KW-0812">Transmembrane</keyword>
<reference evidence="9" key="1">
    <citation type="journal article" date="2020" name="Stud. Mycol.">
        <title>101 Dothideomycetes genomes: a test case for predicting lifestyles and emergence of pathogens.</title>
        <authorList>
            <person name="Haridas S."/>
            <person name="Albert R."/>
            <person name="Binder M."/>
            <person name="Bloem J."/>
            <person name="Labutti K."/>
            <person name="Salamov A."/>
            <person name="Andreopoulos B."/>
            <person name="Baker S."/>
            <person name="Barry K."/>
            <person name="Bills G."/>
            <person name="Bluhm B."/>
            <person name="Cannon C."/>
            <person name="Castanera R."/>
            <person name="Culley D."/>
            <person name="Daum C."/>
            <person name="Ezra D."/>
            <person name="Gonzalez J."/>
            <person name="Henrissat B."/>
            <person name="Kuo A."/>
            <person name="Liang C."/>
            <person name="Lipzen A."/>
            <person name="Lutzoni F."/>
            <person name="Magnuson J."/>
            <person name="Mondo S."/>
            <person name="Nolan M."/>
            <person name="Ohm R."/>
            <person name="Pangilinan J."/>
            <person name="Park H.-J."/>
            <person name="Ramirez L."/>
            <person name="Alfaro M."/>
            <person name="Sun H."/>
            <person name="Tritt A."/>
            <person name="Yoshinaga Y."/>
            <person name="Zwiers L.-H."/>
            <person name="Turgeon B."/>
            <person name="Goodwin S."/>
            <person name="Spatafora J."/>
            <person name="Crous P."/>
            <person name="Grigoriev I."/>
        </authorList>
    </citation>
    <scope>NUCLEOTIDE SEQUENCE</scope>
    <source>
        <strain evidence="9">CBS 121167</strain>
    </source>
</reference>
<dbReference type="OrthoDB" id="3923077at2759"/>
<dbReference type="Proteomes" id="UP000799438">
    <property type="component" value="Unassembled WGS sequence"/>
</dbReference>
<comment type="subcellular location">
    <subcellularLocation>
        <location evidence="1">Membrane</location>
        <topology evidence="1">Multi-pass membrane protein</topology>
    </subcellularLocation>
</comment>
<evidence type="ECO:0000256" key="3">
    <source>
        <dbReference type="ARBA" id="ARBA00022989"/>
    </source>
</evidence>
<keyword evidence="10" id="KW-1185">Reference proteome</keyword>